<keyword evidence="3" id="KW-1185">Reference proteome</keyword>
<dbReference type="Proteomes" id="UP000075243">
    <property type="component" value="Chromosome 3"/>
</dbReference>
<dbReference type="Pfam" id="PF13966">
    <property type="entry name" value="zf-RVT"/>
    <property type="match status" value="1"/>
</dbReference>
<dbReference type="EMBL" id="CM003605">
    <property type="protein sequence ID" value="KYP69119.1"/>
    <property type="molecule type" value="Genomic_DNA"/>
</dbReference>
<reference evidence="2 3" key="1">
    <citation type="journal article" date="2012" name="Nat. Biotechnol.">
        <title>Draft genome sequence of pigeonpea (Cajanus cajan), an orphan legume crop of resource-poor farmers.</title>
        <authorList>
            <person name="Varshney R.K."/>
            <person name="Chen W."/>
            <person name="Li Y."/>
            <person name="Bharti A.K."/>
            <person name="Saxena R.K."/>
            <person name="Schlueter J.A."/>
            <person name="Donoghue M.T."/>
            <person name="Azam S."/>
            <person name="Fan G."/>
            <person name="Whaley A.M."/>
            <person name="Farmer A.D."/>
            <person name="Sheridan J."/>
            <person name="Iwata A."/>
            <person name="Tuteja R."/>
            <person name="Penmetsa R.V."/>
            <person name="Wu W."/>
            <person name="Upadhyaya H.D."/>
            <person name="Yang S.P."/>
            <person name="Shah T."/>
            <person name="Saxena K.B."/>
            <person name="Michael T."/>
            <person name="McCombie W.R."/>
            <person name="Yang B."/>
            <person name="Zhang G."/>
            <person name="Yang H."/>
            <person name="Wang J."/>
            <person name="Spillane C."/>
            <person name="Cook D.R."/>
            <person name="May G.D."/>
            <person name="Xu X."/>
            <person name="Jackson S.A."/>
        </authorList>
    </citation>
    <scope>NUCLEOTIDE SEQUENCE [LARGE SCALE GENOMIC DNA]</scope>
    <source>
        <strain evidence="3">cv. Asha</strain>
    </source>
</reference>
<protein>
    <recommendedName>
        <fullName evidence="1">Reverse transcriptase zinc-binding domain-containing protein</fullName>
    </recommendedName>
</protein>
<organism evidence="2 3">
    <name type="scientific">Cajanus cajan</name>
    <name type="common">Pigeon pea</name>
    <name type="synonym">Cajanus indicus</name>
    <dbReference type="NCBI Taxonomy" id="3821"/>
    <lineage>
        <taxon>Eukaryota</taxon>
        <taxon>Viridiplantae</taxon>
        <taxon>Streptophyta</taxon>
        <taxon>Embryophyta</taxon>
        <taxon>Tracheophyta</taxon>
        <taxon>Spermatophyta</taxon>
        <taxon>Magnoliopsida</taxon>
        <taxon>eudicotyledons</taxon>
        <taxon>Gunneridae</taxon>
        <taxon>Pentapetalae</taxon>
        <taxon>rosids</taxon>
        <taxon>fabids</taxon>
        <taxon>Fabales</taxon>
        <taxon>Fabaceae</taxon>
        <taxon>Papilionoideae</taxon>
        <taxon>50 kb inversion clade</taxon>
        <taxon>NPAAA clade</taxon>
        <taxon>indigoferoid/millettioid clade</taxon>
        <taxon>Phaseoleae</taxon>
        <taxon>Cajanus</taxon>
    </lineage>
</organism>
<sequence>MESLLCNFISRLLGDWKNLWALPIPNNMKIFFWRLFRDCLPSRQRLHQKGVPCTSLCPHCEAAQKNN</sequence>
<proteinExistence type="predicted"/>
<accession>A0A151TQ01</accession>
<evidence type="ECO:0000313" key="3">
    <source>
        <dbReference type="Proteomes" id="UP000075243"/>
    </source>
</evidence>
<dbReference type="InterPro" id="IPR026960">
    <property type="entry name" value="RVT-Znf"/>
</dbReference>
<name>A0A151TQ01_CAJCA</name>
<gene>
    <name evidence="2" type="ORF">KK1_008303</name>
</gene>
<feature type="domain" description="Reverse transcriptase zinc-binding" evidence="1">
    <location>
        <begin position="15"/>
        <end position="64"/>
    </location>
</feature>
<dbReference type="AlphaFoldDB" id="A0A151TQ01"/>
<evidence type="ECO:0000313" key="2">
    <source>
        <dbReference type="EMBL" id="KYP69119.1"/>
    </source>
</evidence>
<evidence type="ECO:0000259" key="1">
    <source>
        <dbReference type="Pfam" id="PF13966"/>
    </source>
</evidence>
<dbReference type="Gramene" id="C.cajan_08060.t">
    <property type="protein sequence ID" value="C.cajan_08060.t.cds1"/>
    <property type="gene ID" value="C.cajan_08060"/>
</dbReference>